<dbReference type="InterPro" id="IPR011527">
    <property type="entry name" value="ABC1_TM_dom"/>
</dbReference>
<keyword evidence="5" id="KW-0067">ATP-binding</keyword>
<feature type="domain" description="ABC transporter" evidence="9">
    <location>
        <begin position="474"/>
        <end position="708"/>
    </location>
</feature>
<dbReference type="GO" id="GO:0015421">
    <property type="term" value="F:ABC-type oligopeptide transporter activity"/>
    <property type="evidence" value="ECO:0007669"/>
    <property type="project" value="TreeGrafter"/>
</dbReference>
<accession>A0A163H036</accession>
<dbReference type="AlphaFoldDB" id="A0A163H036"/>
<dbReference type="GO" id="GO:0005524">
    <property type="term" value="F:ATP binding"/>
    <property type="evidence" value="ECO:0007669"/>
    <property type="project" value="UniProtKB-KW"/>
</dbReference>
<dbReference type="PANTHER" id="PTHR43394:SF1">
    <property type="entry name" value="ATP-BINDING CASSETTE SUB-FAMILY B MEMBER 10, MITOCHONDRIAL"/>
    <property type="match status" value="1"/>
</dbReference>
<dbReference type="InterPro" id="IPR036640">
    <property type="entry name" value="ABC1_TM_sf"/>
</dbReference>
<evidence type="ECO:0000259" key="9">
    <source>
        <dbReference type="PROSITE" id="PS50893"/>
    </source>
</evidence>
<dbReference type="EMBL" id="LWMH01000001">
    <property type="protein sequence ID" value="KZS45239.1"/>
    <property type="molecule type" value="Genomic_DNA"/>
</dbReference>
<comment type="subcellular location">
    <subcellularLocation>
        <location evidence="1">Cell membrane</location>
        <topology evidence="1">Multi-pass membrane protein</topology>
    </subcellularLocation>
</comment>
<dbReference type="SUPFAM" id="SSF52540">
    <property type="entry name" value="P-loop containing nucleoside triphosphate hydrolases"/>
    <property type="match status" value="1"/>
</dbReference>
<evidence type="ECO:0000256" key="7">
    <source>
        <dbReference type="ARBA" id="ARBA00023136"/>
    </source>
</evidence>
<dbReference type="Gene3D" id="1.20.1560.10">
    <property type="entry name" value="ABC transporter type 1, transmembrane domain"/>
    <property type="match status" value="1"/>
</dbReference>
<dbReference type="Proteomes" id="UP000076796">
    <property type="component" value="Unassembled WGS sequence"/>
</dbReference>
<keyword evidence="12" id="KW-1185">Reference proteome</keyword>
<evidence type="ECO:0000256" key="2">
    <source>
        <dbReference type="ARBA" id="ARBA00022448"/>
    </source>
</evidence>
<dbReference type="PANTHER" id="PTHR43394">
    <property type="entry name" value="ATP-DEPENDENT PERMEASE MDL1, MITOCHONDRIAL"/>
    <property type="match status" value="1"/>
</dbReference>
<dbReference type="InterPro" id="IPR017871">
    <property type="entry name" value="ABC_transporter-like_CS"/>
</dbReference>
<dbReference type="OrthoDB" id="9762778at2"/>
<organism evidence="11 12">
    <name type="scientific">Paenibacillus glucanolyticus</name>
    <dbReference type="NCBI Taxonomy" id="59843"/>
    <lineage>
        <taxon>Bacteria</taxon>
        <taxon>Bacillati</taxon>
        <taxon>Bacillota</taxon>
        <taxon>Bacilli</taxon>
        <taxon>Bacillales</taxon>
        <taxon>Paenibacillaceae</taxon>
        <taxon>Paenibacillus</taxon>
    </lineage>
</organism>
<evidence type="ECO:0000313" key="12">
    <source>
        <dbReference type="Proteomes" id="UP000076796"/>
    </source>
</evidence>
<protein>
    <submittedName>
        <fullName evidence="11">ABC transporter</fullName>
    </submittedName>
</protein>
<dbReference type="SMART" id="SM00382">
    <property type="entry name" value="AAA"/>
    <property type="match status" value="1"/>
</dbReference>
<dbReference type="CDD" id="cd18563">
    <property type="entry name" value="ABC_6TM_exporter_like"/>
    <property type="match status" value="1"/>
</dbReference>
<evidence type="ECO:0000256" key="5">
    <source>
        <dbReference type="ARBA" id="ARBA00022840"/>
    </source>
</evidence>
<evidence type="ECO:0000259" key="10">
    <source>
        <dbReference type="PROSITE" id="PS50929"/>
    </source>
</evidence>
<dbReference type="GO" id="GO:0005886">
    <property type="term" value="C:plasma membrane"/>
    <property type="evidence" value="ECO:0007669"/>
    <property type="project" value="UniProtKB-SubCell"/>
</dbReference>
<feature type="transmembrane region" description="Helical" evidence="8">
    <location>
        <begin position="273"/>
        <end position="293"/>
    </location>
</feature>
<evidence type="ECO:0000256" key="8">
    <source>
        <dbReference type="SAM" id="Phobius"/>
    </source>
</evidence>
<dbReference type="InterPro" id="IPR039421">
    <property type="entry name" value="Type_1_exporter"/>
</dbReference>
<dbReference type="SUPFAM" id="SSF90123">
    <property type="entry name" value="ABC transporter transmembrane region"/>
    <property type="match status" value="1"/>
</dbReference>
<keyword evidence="3 8" id="KW-0812">Transmembrane</keyword>
<evidence type="ECO:0000256" key="4">
    <source>
        <dbReference type="ARBA" id="ARBA00022741"/>
    </source>
</evidence>
<dbReference type="Pfam" id="PF00664">
    <property type="entry name" value="ABC_membrane"/>
    <property type="match status" value="1"/>
</dbReference>
<sequence length="726" mass="81850">MEEAWLTLQGDLNRNMQFEQLQVLFTASKLLVLDREGRQILHIPKQNVENIRLIEALGGGYLVASTAKGPVEILRFTEMHLDSCRKALSRVEQWVSKDSFTTDKRNDLKDRNKTCAHCGRVMRSAKDSCMRCNRKWSTVSHLLQRSRAYSASMIVMGIIVILTVLVSLAPPYIIKWIIDGISAPVGMGGVSSHLLWMSGLLAGIYILQALLQMIEGYTAISIGGRFLGELRRDMFHALMKQSMRFFDNRQVSQYIGRINQDTDTIKDFMSQGIVHLTSQLLSALFILGMLFYLDWRMTLMILIPLPPLGLFVMRLWPKVREMWYSQWQSSIHVQNMVGEALQGIRIIKAFSKENDEKERFDKANSRFVNRMISIQNLWMFMTPVLTLFISLFVALIWFAGGRKVLEGGMTVGTLSAYATYLIMFFGPVKWLAQSASWINEVLGSAERIFEVIHTPAEVTDDEEAQPLSKVRGEIRYNHVGFGYAQDRRILHGIDLHIAPGEMIGLIGPSGAGKSTLIHLLCRFYDPDEGEILLDGRRLSSIRQEELRKNIGVVFQETFLFDGTIAQNIAYGNPEAEAQDIIQAAMTANAHDFICRLPHGYETKVGERGHRLSGGERQRIAIARAVLLDPPILILDEATSSVDVETEAAIQEAMDKVIQGRTTIVIAHRLSTLQRADRLLVLEGGRLVESGSHEELLNRGGVYHRLLHAAQGASGREVWIPMQEVAR</sequence>
<dbReference type="InterPro" id="IPR003439">
    <property type="entry name" value="ABC_transporter-like_ATP-bd"/>
</dbReference>
<feature type="domain" description="ABC transmembrane type-1" evidence="10">
    <location>
        <begin position="154"/>
        <end position="436"/>
    </location>
</feature>
<evidence type="ECO:0000256" key="3">
    <source>
        <dbReference type="ARBA" id="ARBA00022692"/>
    </source>
</evidence>
<dbReference type="GO" id="GO:0016887">
    <property type="term" value="F:ATP hydrolysis activity"/>
    <property type="evidence" value="ECO:0007669"/>
    <property type="project" value="InterPro"/>
</dbReference>
<dbReference type="InterPro" id="IPR003593">
    <property type="entry name" value="AAA+_ATPase"/>
</dbReference>
<evidence type="ECO:0000313" key="11">
    <source>
        <dbReference type="EMBL" id="KZS45239.1"/>
    </source>
</evidence>
<feature type="transmembrane region" description="Helical" evidence="8">
    <location>
        <begin position="377"/>
        <end position="399"/>
    </location>
</feature>
<reference evidence="11" key="1">
    <citation type="journal article" date="2016" name="Genome Announc.">
        <title>Draft genomes of two strains of Paenibacillus glucanolyticus with capability to degrade lignocellulose.</title>
        <authorList>
            <person name="Mathews S.L."/>
            <person name="Pawlak J."/>
            <person name="Grunden A.M."/>
        </authorList>
    </citation>
    <scope>NUCLEOTIDE SEQUENCE [LARGE SCALE GENOMIC DNA]</scope>
    <source>
        <strain evidence="11">SLM1</strain>
    </source>
</reference>
<proteinExistence type="predicted"/>
<evidence type="ECO:0000256" key="6">
    <source>
        <dbReference type="ARBA" id="ARBA00022989"/>
    </source>
</evidence>
<dbReference type="PROSITE" id="PS00211">
    <property type="entry name" value="ABC_TRANSPORTER_1"/>
    <property type="match status" value="1"/>
</dbReference>
<dbReference type="STRING" id="59843.A3958_04425"/>
<feature type="transmembrane region" description="Helical" evidence="8">
    <location>
        <begin position="299"/>
        <end position="316"/>
    </location>
</feature>
<dbReference type="Pfam" id="PF00005">
    <property type="entry name" value="ABC_tran"/>
    <property type="match status" value="1"/>
</dbReference>
<gene>
    <name evidence="11" type="ORF">AWU65_04485</name>
</gene>
<dbReference type="PROSITE" id="PS50929">
    <property type="entry name" value="ABC_TM1F"/>
    <property type="match status" value="1"/>
</dbReference>
<name>A0A163H036_9BACL</name>
<keyword evidence="6 8" id="KW-1133">Transmembrane helix</keyword>
<dbReference type="Gene3D" id="3.40.50.300">
    <property type="entry name" value="P-loop containing nucleotide triphosphate hydrolases"/>
    <property type="match status" value="1"/>
</dbReference>
<evidence type="ECO:0000256" key="1">
    <source>
        <dbReference type="ARBA" id="ARBA00004651"/>
    </source>
</evidence>
<feature type="transmembrane region" description="Helical" evidence="8">
    <location>
        <begin position="411"/>
        <end position="432"/>
    </location>
</feature>
<comment type="caution">
    <text evidence="11">The sequence shown here is derived from an EMBL/GenBank/DDBJ whole genome shotgun (WGS) entry which is preliminary data.</text>
</comment>
<feature type="transmembrane region" description="Helical" evidence="8">
    <location>
        <begin position="194"/>
        <end position="211"/>
    </location>
</feature>
<feature type="transmembrane region" description="Helical" evidence="8">
    <location>
        <begin position="153"/>
        <end position="174"/>
    </location>
</feature>
<keyword evidence="7 8" id="KW-0472">Membrane</keyword>
<keyword evidence="4" id="KW-0547">Nucleotide-binding</keyword>
<dbReference type="InterPro" id="IPR027417">
    <property type="entry name" value="P-loop_NTPase"/>
</dbReference>
<keyword evidence="2" id="KW-0813">Transport</keyword>
<dbReference type="GeneID" id="97553522"/>
<dbReference type="RefSeq" id="WP_063477701.1">
    <property type="nucleotide sequence ID" value="NZ_CP147845.1"/>
</dbReference>
<dbReference type="PROSITE" id="PS50893">
    <property type="entry name" value="ABC_TRANSPORTER_2"/>
    <property type="match status" value="1"/>
</dbReference>
<dbReference type="FunFam" id="3.40.50.300:FF:000287">
    <property type="entry name" value="Multidrug ABC transporter ATP-binding protein"/>
    <property type="match status" value="1"/>
</dbReference>